<gene>
    <name evidence="1" type="ORF">B5F11_20790</name>
</gene>
<comment type="caution">
    <text evidence="1">The sequence shown here is derived from an EMBL/GenBank/DDBJ whole genome shotgun (WGS) entry which is preliminary data.</text>
</comment>
<protein>
    <submittedName>
        <fullName evidence="1">Uncharacterized protein</fullName>
    </submittedName>
</protein>
<evidence type="ECO:0000313" key="2">
    <source>
        <dbReference type="Proteomes" id="UP000196386"/>
    </source>
</evidence>
<dbReference type="Proteomes" id="UP000196386">
    <property type="component" value="Unassembled WGS sequence"/>
</dbReference>
<dbReference type="AlphaFoldDB" id="A0A1Y4M3Q4"/>
<sequence>MDAERKSLYGQQMDNYFSYMGLSKIKKGDSVGTEGARESYKYVNGEKVDVPHTHIEINPGFFYNTNILRPWASFAGYGTGVGQLSTIQSPKISDIIEANPELEGFSMNPYPYIDAWFEAYREERA</sequence>
<dbReference type="RefSeq" id="WP_087303656.1">
    <property type="nucleotide sequence ID" value="NZ_NFKQ01000085.1"/>
</dbReference>
<organism evidence="1 2">
    <name type="scientific">Anaerotruncus colihominis</name>
    <dbReference type="NCBI Taxonomy" id="169435"/>
    <lineage>
        <taxon>Bacteria</taxon>
        <taxon>Bacillati</taxon>
        <taxon>Bacillota</taxon>
        <taxon>Clostridia</taxon>
        <taxon>Eubacteriales</taxon>
        <taxon>Oscillospiraceae</taxon>
        <taxon>Anaerotruncus</taxon>
    </lineage>
</organism>
<evidence type="ECO:0000313" key="1">
    <source>
        <dbReference type="EMBL" id="OUP62539.1"/>
    </source>
</evidence>
<proteinExistence type="predicted"/>
<accession>A0A1Y4M3Q4</accession>
<reference evidence="2" key="1">
    <citation type="submission" date="2017-04" db="EMBL/GenBank/DDBJ databases">
        <title>Function of individual gut microbiota members based on whole genome sequencing of pure cultures obtained from chicken caecum.</title>
        <authorList>
            <person name="Medvecky M."/>
            <person name="Cejkova D."/>
            <person name="Polansky O."/>
            <person name="Karasova D."/>
            <person name="Kubasova T."/>
            <person name="Cizek A."/>
            <person name="Rychlik I."/>
        </authorList>
    </citation>
    <scope>NUCLEOTIDE SEQUENCE [LARGE SCALE GENOMIC DNA]</scope>
    <source>
        <strain evidence="2">An175</strain>
    </source>
</reference>
<name>A0A1Y4M3Q4_9FIRM</name>
<dbReference type="EMBL" id="NFKP01000083">
    <property type="protein sequence ID" value="OUP62539.1"/>
    <property type="molecule type" value="Genomic_DNA"/>
</dbReference>